<dbReference type="Gene3D" id="3.60.40.10">
    <property type="entry name" value="PPM-type phosphatase domain"/>
    <property type="match status" value="1"/>
</dbReference>
<dbReference type="InterPro" id="IPR001932">
    <property type="entry name" value="PPM-type_phosphatase-like_dom"/>
</dbReference>
<proteinExistence type="predicted"/>
<evidence type="ECO:0000313" key="3">
    <source>
        <dbReference type="Proteomes" id="UP001291623"/>
    </source>
</evidence>
<dbReference type="PROSITE" id="PS51746">
    <property type="entry name" value="PPM_2"/>
    <property type="match status" value="1"/>
</dbReference>
<reference evidence="2" key="1">
    <citation type="submission" date="2023-12" db="EMBL/GenBank/DDBJ databases">
        <title>Genome assembly of Anisodus tanguticus.</title>
        <authorList>
            <person name="Wang Y.-J."/>
        </authorList>
    </citation>
    <scope>NUCLEOTIDE SEQUENCE</scope>
    <source>
        <strain evidence="2">KB-2021</strain>
        <tissue evidence="2">Leaf</tissue>
    </source>
</reference>
<evidence type="ECO:0000259" key="1">
    <source>
        <dbReference type="PROSITE" id="PS51746"/>
    </source>
</evidence>
<feature type="domain" description="PPM-type phosphatase" evidence="1">
    <location>
        <begin position="134"/>
        <end position="326"/>
    </location>
</feature>
<dbReference type="AlphaFoldDB" id="A0AAE1QSF4"/>
<gene>
    <name evidence="2" type="ORF">RND71_042425</name>
</gene>
<name>A0AAE1QSF4_9SOLA</name>
<comment type="caution">
    <text evidence="2">The sequence shown here is derived from an EMBL/GenBank/DDBJ whole genome shotgun (WGS) entry which is preliminary data.</text>
</comment>
<dbReference type="InterPro" id="IPR036457">
    <property type="entry name" value="PPM-type-like_dom_sf"/>
</dbReference>
<dbReference type="InterPro" id="IPR015655">
    <property type="entry name" value="PP2C"/>
</dbReference>
<dbReference type="CDD" id="cd00143">
    <property type="entry name" value="PP2Cc"/>
    <property type="match status" value="1"/>
</dbReference>
<dbReference type="Pfam" id="PF00481">
    <property type="entry name" value="PP2C"/>
    <property type="match status" value="1"/>
</dbReference>
<dbReference type="SMART" id="SM00332">
    <property type="entry name" value="PP2Cc"/>
    <property type="match status" value="1"/>
</dbReference>
<dbReference type="GO" id="GO:0004722">
    <property type="term" value="F:protein serine/threonine phosphatase activity"/>
    <property type="evidence" value="ECO:0007669"/>
    <property type="project" value="InterPro"/>
</dbReference>
<sequence length="326" mass="35652">MKSGKETIFLANGNCLIATDADKNLISPTDELLGNMICSNSLVDERGGTPGKECTDLEVKVGLSQTLRKSYSCDLANELVNESELVSDLVSTRMNGVVVGTEDYKRKLSPSLLETSHEIKISRPNGLCFDSVPLWGLTTIQGKRPEMEDSAIALLLFLSDLITLHFSHEIDIMKEDSNNGSVGWKAKWSKVFLNCFCKVDDEVGWFCSETDGIETDLSAITPEAVGSIAVVAVVSPIHIIVANCGDSRAVLCRAKVPMPLYVDHKPNREDACLRIEELGGKVINWDGHRISGVLAVSRSIGTYIALAACKFRCTIIFSLERVKRVI</sequence>
<dbReference type="Proteomes" id="UP001291623">
    <property type="component" value="Unassembled WGS sequence"/>
</dbReference>
<dbReference type="SUPFAM" id="SSF81606">
    <property type="entry name" value="PP2C-like"/>
    <property type="match status" value="1"/>
</dbReference>
<accession>A0AAE1QSF4</accession>
<evidence type="ECO:0000313" key="2">
    <source>
        <dbReference type="EMBL" id="KAK4337938.1"/>
    </source>
</evidence>
<protein>
    <recommendedName>
        <fullName evidence="1">PPM-type phosphatase domain-containing protein</fullName>
    </recommendedName>
</protein>
<keyword evidence="3" id="KW-1185">Reference proteome</keyword>
<organism evidence="2 3">
    <name type="scientific">Anisodus tanguticus</name>
    <dbReference type="NCBI Taxonomy" id="243964"/>
    <lineage>
        <taxon>Eukaryota</taxon>
        <taxon>Viridiplantae</taxon>
        <taxon>Streptophyta</taxon>
        <taxon>Embryophyta</taxon>
        <taxon>Tracheophyta</taxon>
        <taxon>Spermatophyta</taxon>
        <taxon>Magnoliopsida</taxon>
        <taxon>eudicotyledons</taxon>
        <taxon>Gunneridae</taxon>
        <taxon>Pentapetalae</taxon>
        <taxon>asterids</taxon>
        <taxon>lamiids</taxon>
        <taxon>Solanales</taxon>
        <taxon>Solanaceae</taxon>
        <taxon>Solanoideae</taxon>
        <taxon>Hyoscyameae</taxon>
        <taxon>Anisodus</taxon>
    </lineage>
</organism>
<dbReference type="PANTHER" id="PTHR47992">
    <property type="entry name" value="PROTEIN PHOSPHATASE"/>
    <property type="match status" value="1"/>
</dbReference>
<dbReference type="EMBL" id="JAVYJV010000024">
    <property type="protein sequence ID" value="KAK4337938.1"/>
    <property type="molecule type" value="Genomic_DNA"/>
</dbReference>